<evidence type="ECO:0000313" key="3">
    <source>
        <dbReference type="Proteomes" id="UP000016930"/>
    </source>
</evidence>
<dbReference type="InterPro" id="IPR001214">
    <property type="entry name" value="SET_dom"/>
</dbReference>
<dbReference type="Pfam" id="PF00856">
    <property type="entry name" value="SET"/>
    <property type="match status" value="1"/>
</dbReference>
<keyword evidence="3" id="KW-1185">Reference proteome</keyword>
<reference evidence="2 3" key="1">
    <citation type="journal article" date="2012" name="Proc. Natl. Acad. Sci. U.S.A.">
        <title>Comparative genomics of Ceriporiopsis subvermispora and Phanerochaete chrysosporium provide insight into selective ligninolysis.</title>
        <authorList>
            <person name="Fernandez-Fueyo E."/>
            <person name="Ruiz-Duenas F.J."/>
            <person name="Ferreira P."/>
            <person name="Floudas D."/>
            <person name="Hibbett D.S."/>
            <person name="Canessa P."/>
            <person name="Larrondo L.F."/>
            <person name="James T.Y."/>
            <person name="Seelenfreund D."/>
            <person name="Lobos S."/>
            <person name="Polanco R."/>
            <person name="Tello M."/>
            <person name="Honda Y."/>
            <person name="Watanabe T."/>
            <person name="Watanabe T."/>
            <person name="Ryu J.S."/>
            <person name="Kubicek C.P."/>
            <person name="Schmoll M."/>
            <person name="Gaskell J."/>
            <person name="Hammel K.E."/>
            <person name="St John F.J."/>
            <person name="Vanden Wymelenberg A."/>
            <person name="Sabat G."/>
            <person name="Splinter BonDurant S."/>
            <person name="Syed K."/>
            <person name="Yadav J.S."/>
            <person name="Doddapaneni H."/>
            <person name="Subramanian V."/>
            <person name="Lavin J.L."/>
            <person name="Oguiza J.A."/>
            <person name="Perez G."/>
            <person name="Pisabarro A.G."/>
            <person name="Ramirez L."/>
            <person name="Santoyo F."/>
            <person name="Master E."/>
            <person name="Coutinho P.M."/>
            <person name="Henrissat B."/>
            <person name="Lombard V."/>
            <person name="Magnuson J.K."/>
            <person name="Kuees U."/>
            <person name="Hori C."/>
            <person name="Igarashi K."/>
            <person name="Samejima M."/>
            <person name="Held B.W."/>
            <person name="Barry K.W."/>
            <person name="LaButti K.M."/>
            <person name="Lapidus A."/>
            <person name="Lindquist E.A."/>
            <person name="Lucas S.M."/>
            <person name="Riley R."/>
            <person name="Salamov A.A."/>
            <person name="Hoffmeister D."/>
            <person name="Schwenk D."/>
            <person name="Hadar Y."/>
            <person name="Yarden O."/>
            <person name="de Vries R.P."/>
            <person name="Wiebenga A."/>
            <person name="Stenlid J."/>
            <person name="Eastwood D."/>
            <person name="Grigoriev I.V."/>
            <person name="Berka R.M."/>
            <person name="Blanchette R.A."/>
            <person name="Kersten P."/>
            <person name="Martinez A.T."/>
            <person name="Vicuna R."/>
            <person name="Cullen D."/>
        </authorList>
    </citation>
    <scope>NUCLEOTIDE SEQUENCE [LARGE SCALE GENOMIC DNA]</scope>
    <source>
        <strain evidence="2 3">B</strain>
    </source>
</reference>
<name>M2RN40_CERS8</name>
<dbReference type="HOGENOM" id="CLU_028281_2_1_1"/>
<dbReference type="STRING" id="914234.M2RN40"/>
<dbReference type="PANTHER" id="PTHR47332">
    <property type="entry name" value="SET DOMAIN-CONTAINING PROTEIN 5"/>
    <property type="match status" value="1"/>
</dbReference>
<dbReference type="InterPro" id="IPR053185">
    <property type="entry name" value="SET_domain_protein"/>
</dbReference>
<sequence length="435" mass="49373">MIEEYVKGPEDPRPNNFSNRECQKEHWFVHKQLCTADPSDKKSTSIIDPDGPENLDRVDITCTKVMSIPPRRSDGSPMDSDGTTECIIYAGMRDAIFRTPGFPARVPWPRKPAHTLENIAGVGWGMFATRDIKMGELIYAERPLLLSKVSWTSSRGYDDIEQATKGAFIEAEEKLEETLQRMTPARQEAFRNLYNCHSHEDICPQLVGILRTNGSPAQWELQQCISSLPDHPHGAFKAVGEICSRVNHSAGRDIRAGEEITVKYDDPLQPRAVRQAKLDAYYFVCSCLACTDSVTSDYRRQQIVAVADIDVLDVIPQWINNRALPDDYLEKKALTILGLLEEEGLEISTTYVLCKQLLGMVYAALGDQPRAMKYMKEMILLRERHEDCNGMSVKEHQRSVENRAKDLVKCFWRLRCPNAFGPAPYVRGLYPFKLK</sequence>
<dbReference type="InterPro" id="IPR046341">
    <property type="entry name" value="SET_dom_sf"/>
</dbReference>
<dbReference type="PROSITE" id="PS50280">
    <property type="entry name" value="SET"/>
    <property type="match status" value="1"/>
</dbReference>
<evidence type="ECO:0000259" key="1">
    <source>
        <dbReference type="PROSITE" id="PS50280"/>
    </source>
</evidence>
<dbReference type="AlphaFoldDB" id="M2RN40"/>
<dbReference type="Proteomes" id="UP000016930">
    <property type="component" value="Unassembled WGS sequence"/>
</dbReference>
<dbReference type="OrthoDB" id="5945798at2759"/>
<gene>
    <name evidence="2" type="ORF">CERSUDRAFT_121094</name>
</gene>
<evidence type="ECO:0000313" key="2">
    <source>
        <dbReference type="EMBL" id="EMD40286.1"/>
    </source>
</evidence>
<feature type="domain" description="SET" evidence="1">
    <location>
        <begin position="108"/>
        <end position="265"/>
    </location>
</feature>
<protein>
    <recommendedName>
        <fullName evidence="1">SET domain-containing protein</fullName>
    </recommendedName>
</protein>
<organism evidence="2 3">
    <name type="scientific">Ceriporiopsis subvermispora (strain B)</name>
    <name type="common">White-rot fungus</name>
    <name type="synonym">Gelatoporia subvermispora</name>
    <dbReference type="NCBI Taxonomy" id="914234"/>
    <lineage>
        <taxon>Eukaryota</taxon>
        <taxon>Fungi</taxon>
        <taxon>Dikarya</taxon>
        <taxon>Basidiomycota</taxon>
        <taxon>Agaricomycotina</taxon>
        <taxon>Agaricomycetes</taxon>
        <taxon>Polyporales</taxon>
        <taxon>Gelatoporiaceae</taxon>
        <taxon>Gelatoporia</taxon>
    </lineage>
</organism>
<dbReference type="EMBL" id="KB445792">
    <property type="protein sequence ID" value="EMD40286.1"/>
    <property type="molecule type" value="Genomic_DNA"/>
</dbReference>
<dbReference type="SUPFAM" id="SSF82199">
    <property type="entry name" value="SET domain"/>
    <property type="match status" value="1"/>
</dbReference>
<proteinExistence type="predicted"/>
<accession>M2RN40</accession>
<dbReference type="PANTHER" id="PTHR47332:SF2">
    <property type="entry name" value="SET-6"/>
    <property type="match status" value="1"/>
</dbReference>
<dbReference type="Gene3D" id="2.170.270.10">
    <property type="entry name" value="SET domain"/>
    <property type="match status" value="1"/>
</dbReference>